<dbReference type="ExpressionAtlas" id="A0A3L6DGS6">
    <property type="expression patterns" value="baseline"/>
</dbReference>
<feature type="compositionally biased region" description="Pro residues" evidence="1">
    <location>
        <begin position="194"/>
        <end position="210"/>
    </location>
</feature>
<feature type="region of interest" description="Disordered" evidence="1">
    <location>
        <begin position="154"/>
        <end position="215"/>
    </location>
</feature>
<reference evidence="2" key="1">
    <citation type="journal article" date="2018" name="Nat. Genet.">
        <title>Extensive intraspecific gene order and gene structural variations between Mo17 and other maize genomes.</title>
        <authorList>
            <person name="Sun S."/>
            <person name="Zhou Y."/>
            <person name="Chen J."/>
            <person name="Shi J."/>
            <person name="Zhao H."/>
            <person name="Zhao H."/>
            <person name="Song W."/>
            <person name="Zhang M."/>
            <person name="Cui Y."/>
            <person name="Dong X."/>
            <person name="Liu H."/>
            <person name="Ma X."/>
            <person name="Jiao Y."/>
            <person name="Wang B."/>
            <person name="Wei X."/>
            <person name="Stein J.C."/>
            <person name="Glaubitz J.C."/>
            <person name="Lu F."/>
            <person name="Yu G."/>
            <person name="Liang C."/>
            <person name="Fengler K."/>
            <person name="Li B."/>
            <person name="Rafalski A."/>
            <person name="Schnable P.S."/>
            <person name="Ware D.H."/>
            <person name="Buckler E.S."/>
            <person name="Lai J."/>
        </authorList>
    </citation>
    <scope>NUCLEOTIDE SEQUENCE [LARGE SCALE GENOMIC DNA]</scope>
    <source>
        <tissue evidence="2">Seedling</tissue>
    </source>
</reference>
<evidence type="ECO:0000256" key="1">
    <source>
        <dbReference type="SAM" id="MobiDB-lite"/>
    </source>
</evidence>
<dbReference type="Proteomes" id="UP000251960">
    <property type="component" value="Chromosome 9"/>
</dbReference>
<name>A0A3L6DGS6_MAIZE</name>
<sequence>RPWPLEPRAPLALSPSLICAPADPSSTLPRCTHARAPPPQIPAVPSSFPGRRWSSAVSVATVSFAPASATRDAPQFPLPLPISLCPRSPAVPRAAAEVRHRRPGPPSRHCRRRGVPGARLEVKNLSRPYRPVYCLLSRLIPRWSCSTPPLSRFAVDRPPPVPLPRPSPTGRFPVPSPTFPAAQVAQRPAKRPRPSSPASPPPRGRAPPPQLAVGEAQAGHPIPTVRPRSGGPVLIRSSLILAVRRRSSGPGPLSPHPVSLPFGPRLSARPRARSARRPRLSAARALALPAGPACQPARALALPAGPACQPARAPRCPPGPACQPPRPPRARAPARRI</sequence>
<dbReference type="PRINTS" id="PR01218">
    <property type="entry name" value="PSTLEXTENSIN"/>
</dbReference>
<feature type="region of interest" description="Disordered" evidence="1">
    <location>
        <begin position="306"/>
        <end position="337"/>
    </location>
</feature>
<feature type="region of interest" description="Disordered" evidence="1">
    <location>
        <begin position="24"/>
        <end position="47"/>
    </location>
</feature>
<dbReference type="InterPro" id="IPR003882">
    <property type="entry name" value="Pistil_extensin"/>
</dbReference>
<feature type="compositionally biased region" description="Pro residues" evidence="1">
    <location>
        <begin position="315"/>
        <end position="327"/>
    </location>
</feature>
<organism evidence="2">
    <name type="scientific">Zea mays</name>
    <name type="common">Maize</name>
    <dbReference type="NCBI Taxonomy" id="4577"/>
    <lineage>
        <taxon>Eukaryota</taxon>
        <taxon>Viridiplantae</taxon>
        <taxon>Streptophyta</taxon>
        <taxon>Embryophyta</taxon>
        <taxon>Tracheophyta</taxon>
        <taxon>Spermatophyta</taxon>
        <taxon>Magnoliopsida</taxon>
        <taxon>Liliopsida</taxon>
        <taxon>Poales</taxon>
        <taxon>Poaceae</taxon>
        <taxon>PACMAD clade</taxon>
        <taxon>Panicoideae</taxon>
        <taxon>Andropogonodae</taxon>
        <taxon>Andropogoneae</taxon>
        <taxon>Tripsacinae</taxon>
        <taxon>Zea</taxon>
    </lineage>
</organism>
<feature type="compositionally biased region" description="Basic residues" evidence="1">
    <location>
        <begin position="328"/>
        <end position="337"/>
    </location>
</feature>
<dbReference type="EMBL" id="NCVQ01000010">
    <property type="protein sequence ID" value="PWZ07273.1"/>
    <property type="molecule type" value="Genomic_DNA"/>
</dbReference>
<gene>
    <name evidence="2" type="ORF">Zm00014a_017989</name>
</gene>
<feature type="non-terminal residue" evidence="2">
    <location>
        <position position="1"/>
    </location>
</feature>
<accession>A0A3L6DGS6</accession>
<proteinExistence type="predicted"/>
<evidence type="ECO:0000313" key="2">
    <source>
        <dbReference type="EMBL" id="PWZ07273.1"/>
    </source>
</evidence>
<dbReference type="AlphaFoldDB" id="A0A3L6DGS6"/>
<feature type="region of interest" description="Disordered" evidence="1">
    <location>
        <begin position="247"/>
        <end position="272"/>
    </location>
</feature>
<feature type="compositionally biased region" description="Pro residues" evidence="1">
    <location>
        <begin position="157"/>
        <end position="167"/>
    </location>
</feature>
<comment type="caution">
    <text evidence="2">The sequence shown here is derived from an EMBL/GenBank/DDBJ whole genome shotgun (WGS) entry which is preliminary data.</text>
</comment>
<protein>
    <submittedName>
        <fullName evidence="2">Uncharacterized protein</fullName>
    </submittedName>
</protein>